<evidence type="ECO:0000313" key="3">
    <source>
        <dbReference type="Proteomes" id="UP000693970"/>
    </source>
</evidence>
<dbReference type="EMBL" id="JAGRRH010000032">
    <property type="protein sequence ID" value="KAG7339582.1"/>
    <property type="molecule type" value="Genomic_DNA"/>
</dbReference>
<organism evidence="1 3">
    <name type="scientific">Nitzschia inconspicua</name>
    <dbReference type="NCBI Taxonomy" id="303405"/>
    <lineage>
        <taxon>Eukaryota</taxon>
        <taxon>Sar</taxon>
        <taxon>Stramenopiles</taxon>
        <taxon>Ochrophyta</taxon>
        <taxon>Bacillariophyta</taxon>
        <taxon>Bacillariophyceae</taxon>
        <taxon>Bacillariophycidae</taxon>
        <taxon>Bacillariales</taxon>
        <taxon>Bacillariaceae</taxon>
        <taxon>Nitzschia</taxon>
    </lineage>
</organism>
<accession>A0A9K3P9U7</accession>
<reference evidence="1" key="1">
    <citation type="journal article" date="2021" name="Sci. Rep.">
        <title>Diploid genomic architecture of Nitzschia inconspicua, an elite biomass production diatom.</title>
        <authorList>
            <person name="Oliver A."/>
            <person name="Podell S."/>
            <person name="Pinowska A."/>
            <person name="Traller J.C."/>
            <person name="Smith S.R."/>
            <person name="McClure R."/>
            <person name="Beliaev A."/>
            <person name="Bohutskyi P."/>
            <person name="Hill E.A."/>
            <person name="Rabines A."/>
            <person name="Zheng H."/>
            <person name="Allen L.Z."/>
            <person name="Kuo A."/>
            <person name="Grigoriev I.V."/>
            <person name="Allen A.E."/>
            <person name="Hazlebeck D."/>
            <person name="Allen E.E."/>
        </authorList>
    </citation>
    <scope>NUCLEOTIDE SEQUENCE</scope>
    <source>
        <strain evidence="1">Hildebrandi</strain>
    </source>
</reference>
<dbReference type="AlphaFoldDB" id="A0A9K3P9U7"/>
<evidence type="ECO:0000313" key="1">
    <source>
        <dbReference type="EMBL" id="KAG7339582.1"/>
    </source>
</evidence>
<protein>
    <submittedName>
        <fullName evidence="1">Uncharacterized protein</fullName>
    </submittedName>
</protein>
<keyword evidence="3" id="KW-1185">Reference proteome</keyword>
<name>A0A9K3P9U7_9STRA</name>
<evidence type="ECO:0000313" key="2">
    <source>
        <dbReference type="EMBL" id="KAG7365637.1"/>
    </source>
</evidence>
<sequence length="252" mass="28927">MPCLWSPCVKDSVVVPLPKRIFYFTNFAIVRFIPKAAFSSLLVLRAVDTIVTNEDAIQVLVLQNYLFFVLCRRSWLSICRSLPEWIRRRWTFVGKFETYARPTTASWTFVGDRRDKRRPLRKLGSNRNVHSYEGPSSSSSFFRLKAYSAQGSARIGPGWVVGTNEFVSGQPPWGIFRAATLVRLHHLPFTTIRTIEQKDPVMILRLYKLLAHMMVRNETNTVAQLTVMRNILSAPAHSKPIPRAAAMRTMLR</sequence>
<proteinExistence type="predicted"/>
<gene>
    <name evidence="2" type="ORF">IV203_025078</name>
    <name evidence="1" type="ORF">IV203_025175</name>
</gene>
<dbReference type="Proteomes" id="UP000693970">
    <property type="component" value="Unassembled WGS sequence"/>
</dbReference>
<dbReference type="EMBL" id="JAGRRH010000008">
    <property type="protein sequence ID" value="KAG7365637.1"/>
    <property type="molecule type" value="Genomic_DNA"/>
</dbReference>
<comment type="caution">
    <text evidence="1">The sequence shown here is derived from an EMBL/GenBank/DDBJ whole genome shotgun (WGS) entry which is preliminary data.</text>
</comment>
<reference evidence="1" key="2">
    <citation type="submission" date="2021-04" db="EMBL/GenBank/DDBJ databases">
        <authorList>
            <person name="Podell S."/>
        </authorList>
    </citation>
    <scope>NUCLEOTIDE SEQUENCE</scope>
    <source>
        <strain evidence="1">Hildebrandi</strain>
    </source>
</reference>